<dbReference type="InterPro" id="IPR027417">
    <property type="entry name" value="P-loop_NTPase"/>
</dbReference>
<dbReference type="Gene3D" id="3.20.20.70">
    <property type="entry name" value="Aldolase class I"/>
    <property type="match status" value="1"/>
</dbReference>
<feature type="domain" description="Quinate/shikimate 5-dehydrogenase/glutamyl-tRNA reductase" evidence="4">
    <location>
        <begin position="769"/>
        <end position="813"/>
    </location>
</feature>
<dbReference type="PANTHER" id="PTHR21089">
    <property type="entry name" value="SHIKIMATE DEHYDROGENASE"/>
    <property type="match status" value="1"/>
</dbReference>
<evidence type="ECO:0000313" key="7">
    <source>
        <dbReference type="EMBL" id="THZ33266.1"/>
    </source>
</evidence>
<dbReference type="InterPro" id="IPR046346">
    <property type="entry name" value="Aminoacid_DH-like_N_sf"/>
</dbReference>
<comment type="similarity">
    <text evidence="1">In the 2nd section; belongs to the type-I 3-dehydroquinase family.</text>
</comment>
<dbReference type="Gene3D" id="3.40.50.720">
    <property type="entry name" value="NAD(P)-binding Rossmann-like Domain"/>
    <property type="match status" value="1"/>
</dbReference>
<dbReference type="InterPro" id="IPR001381">
    <property type="entry name" value="DHquinase_I"/>
</dbReference>
<dbReference type="GO" id="GO:0004764">
    <property type="term" value="F:shikimate 3-dehydrogenase (NADP+) activity"/>
    <property type="evidence" value="ECO:0007669"/>
    <property type="project" value="InterPro"/>
</dbReference>
<evidence type="ECO:0000313" key="8">
    <source>
        <dbReference type="Proteomes" id="UP000310121"/>
    </source>
</evidence>
<dbReference type="Pfam" id="PF01202">
    <property type="entry name" value="SKI"/>
    <property type="match status" value="1"/>
</dbReference>
<feature type="domain" description="SDH C-terminal" evidence="6">
    <location>
        <begin position="922"/>
        <end position="950"/>
    </location>
</feature>
<dbReference type="Pfam" id="PF01488">
    <property type="entry name" value="Shikimate_DH"/>
    <property type="match status" value="1"/>
</dbReference>
<evidence type="ECO:0000256" key="1">
    <source>
        <dbReference type="ARBA" id="ARBA00006477"/>
    </source>
</evidence>
<dbReference type="Gene3D" id="3.40.50.10860">
    <property type="entry name" value="Leucine Dehydrogenase, chain A, domain 1"/>
    <property type="match status" value="1"/>
</dbReference>
<evidence type="ECO:0000259" key="4">
    <source>
        <dbReference type="Pfam" id="PF01488"/>
    </source>
</evidence>
<feature type="region of interest" description="Disordered" evidence="3">
    <location>
        <begin position="107"/>
        <end position="157"/>
    </location>
</feature>
<feature type="domain" description="Shikimate dehydrogenase substrate binding N-terminal" evidence="5">
    <location>
        <begin position="631"/>
        <end position="710"/>
    </location>
</feature>
<name>A0A4S9U7L3_AURPU</name>
<comment type="similarity">
    <text evidence="2">In the N-terminal section; belongs to the shikimate kinase family.</text>
</comment>
<organism evidence="7 8">
    <name type="scientific">Aureobasidium pullulans</name>
    <name type="common">Black yeast</name>
    <name type="synonym">Pullularia pullulans</name>
    <dbReference type="NCBI Taxonomy" id="5580"/>
    <lineage>
        <taxon>Eukaryota</taxon>
        <taxon>Fungi</taxon>
        <taxon>Dikarya</taxon>
        <taxon>Ascomycota</taxon>
        <taxon>Pezizomycotina</taxon>
        <taxon>Dothideomycetes</taxon>
        <taxon>Dothideomycetidae</taxon>
        <taxon>Dothideales</taxon>
        <taxon>Saccotheciaceae</taxon>
        <taxon>Aureobasidium</taxon>
    </lineage>
</organism>
<evidence type="ECO:0000259" key="6">
    <source>
        <dbReference type="Pfam" id="PF18317"/>
    </source>
</evidence>
<dbReference type="Gene3D" id="3.40.50.300">
    <property type="entry name" value="P-loop containing nucleotide triphosphate hydrolases"/>
    <property type="match status" value="1"/>
</dbReference>
<dbReference type="InterPro" id="IPR013708">
    <property type="entry name" value="Shikimate_DH-bd_N"/>
</dbReference>
<dbReference type="InterPro" id="IPR041121">
    <property type="entry name" value="SDH_C"/>
</dbReference>
<dbReference type="PANTHER" id="PTHR21089:SF1">
    <property type="entry name" value="BIFUNCTIONAL 3-DEHYDROQUINATE DEHYDRATASE_SHIKIMATE DEHYDROGENASE, CHLOROPLASTIC"/>
    <property type="match status" value="1"/>
</dbReference>
<dbReference type="GO" id="GO:0003855">
    <property type="term" value="F:3-dehydroquinate dehydratase activity"/>
    <property type="evidence" value="ECO:0007669"/>
    <property type="project" value="InterPro"/>
</dbReference>
<dbReference type="GO" id="GO:0019632">
    <property type="term" value="P:shikimate metabolic process"/>
    <property type="evidence" value="ECO:0007669"/>
    <property type="project" value="TreeGrafter"/>
</dbReference>
<dbReference type="Proteomes" id="UP000310121">
    <property type="component" value="Unassembled WGS sequence"/>
</dbReference>
<dbReference type="Pfam" id="PF18317">
    <property type="entry name" value="SDH_C"/>
    <property type="match status" value="1"/>
</dbReference>
<dbReference type="CDD" id="cd00502">
    <property type="entry name" value="DHQase_I"/>
    <property type="match status" value="1"/>
</dbReference>
<evidence type="ECO:0008006" key="9">
    <source>
        <dbReference type="Google" id="ProtNLM"/>
    </source>
</evidence>
<dbReference type="InterPro" id="IPR022893">
    <property type="entry name" value="Shikimate_DH_fam"/>
</dbReference>
<dbReference type="InterPro" id="IPR013785">
    <property type="entry name" value="Aldolase_TIM"/>
</dbReference>
<dbReference type="SUPFAM" id="SSF51735">
    <property type="entry name" value="NAD(P)-binding Rossmann-fold domains"/>
    <property type="match status" value="1"/>
</dbReference>
<evidence type="ECO:0000259" key="5">
    <source>
        <dbReference type="Pfam" id="PF08501"/>
    </source>
</evidence>
<comment type="caution">
    <text evidence="7">The sequence shown here is derived from an EMBL/GenBank/DDBJ whole genome shotgun (WGS) entry which is preliminary data.</text>
</comment>
<accession>A0A4S9U7L3</accession>
<dbReference type="Pfam" id="PF08501">
    <property type="entry name" value="Shikimate_dh_N"/>
    <property type="match status" value="1"/>
</dbReference>
<dbReference type="InterPro" id="IPR006151">
    <property type="entry name" value="Shikm_DH/Glu-tRNA_Rdtase"/>
</dbReference>
<dbReference type="CDD" id="cd01065">
    <property type="entry name" value="NAD_bind_Shikimate_DH"/>
    <property type="match status" value="1"/>
</dbReference>
<dbReference type="GO" id="GO:0009423">
    <property type="term" value="P:chorismate biosynthetic process"/>
    <property type="evidence" value="ECO:0007669"/>
    <property type="project" value="TreeGrafter"/>
</dbReference>
<dbReference type="SUPFAM" id="SSF53223">
    <property type="entry name" value="Aminoacid dehydrogenase-like, N-terminal domain"/>
    <property type="match status" value="1"/>
</dbReference>
<proteinExistence type="inferred from homology"/>
<dbReference type="InterPro" id="IPR031322">
    <property type="entry name" value="Shikimate/glucono_kinase"/>
</dbReference>
<dbReference type="AlphaFoldDB" id="A0A4S9U7L3"/>
<sequence>MRSVAAVSAEARRRLPRTLRVATGPEPKLTPSLGAFGFAFFRARPSYSSTRPSPAPQLPDELASRSSSSSQWLDVAAHWKTIASNTRPFQAGSSAICATSDMTGNLALPAPASPNKRRRLDTTSCSPPSSVRASTHDYTADNTRETQGRHSSACDDNESFTNRITHNFQPLTARLTFEKDASLVLVGTKGSGLSSFAVIAATALRFRLVDTEKWLVEHYGLRRSEYIKERGLNSYRKIASETLKEILKKHGTGCVLVCGPEAFEPQSQSLIRAFALTYPVVMINRDITLIRQHLGLPNSREVFQILGQSQRHCRQISNLEFFNLPESEAASPLSTDLSKSLGRQNQTLNSPSLLQNVKQDFLEFLNSLTGGASMPASSMFSPSSPSEREHSTLFSLRIEEVAREGFSSIDLDCGTDAIELVVRCRPPQYTPVDWDRVSRSLQMIRRRSRASIIYHVECDRPSLVREQGEYAELLSHGLRLLPDFITIDLRCSERQIENLTNSVGRTKVIGHRSYLKGESPSWKDLDLQKQFDRAVTLGCHVVRLVREARSVSEDRNCILLQAIMASRSKVPLIAYNTGIQARSSMVLSPCMTPVRHPNIPNSDPTTSLLTSQQLMKARFASFIYQPLHFHIFGASVDYSLSPLMHNAAFDALGMGHTYSIRQSRSLSDFALLVDETFGGASISLPFKSEILSLLDSISEPAKAIQAINTIMPMRAMLDEESADSSQLSTSCRNRAGPISSLYGDNTDWTALYTCIHRYLSPANTVRPSSSALIIGAGGMARASIYALLRMGVKNIMIWNRTYSKAIQVADHFTALSGKSNHKQSHHQSPLQSRRAQECLVRVIETLGSPWPDELAQPTIVVCTIPAHQIGDVAPPEFTIPQQWFHSRTGGVIVELSYKSSWTPLLQQAHDNAHKGWICVEPLEVLIEQGRAQFELFTGYPAPQKTMRNSILDQYVAMHVAEHTNPRTILPSPQK</sequence>
<dbReference type="EMBL" id="QZBN01001199">
    <property type="protein sequence ID" value="THZ33266.1"/>
    <property type="molecule type" value="Genomic_DNA"/>
</dbReference>
<gene>
    <name evidence="7" type="ORF">D6C90_08556</name>
</gene>
<feature type="compositionally biased region" description="Basic and acidic residues" evidence="3">
    <location>
        <begin position="134"/>
        <end position="148"/>
    </location>
</feature>
<evidence type="ECO:0000256" key="2">
    <source>
        <dbReference type="ARBA" id="ARBA00009349"/>
    </source>
</evidence>
<protein>
    <recommendedName>
        <fullName evidence="9">Quinate repressor protein</fullName>
    </recommendedName>
</protein>
<feature type="compositionally biased region" description="Polar residues" evidence="3">
    <location>
        <begin position="122"/>
        <end position="133"/>
    </location>
</feature>
<dbReference type="Pfam" id="PF01487">
    <property type="entry name" value="DHquinase_I"/>
    <property type="match status" value="1"/>
</dbReference>
<reference evidence="7 8" key="1">
    <citation type="submission" date="2018-10" db="EMBL/GenBank/DDBJ databases">
        <title>Fifty Aureobasidium pullulans genomes reveal a recombining polyextremotolerant generalist.</title>
        <authorList>
            <person name="Gostincar C."/>
            <person name="Turk M."/>
            <person name="Zajc J."/>
            <person name="Gunde-Cimerman N."/>
        </authorList>
    </citation>
    <scope>NUCLEOTIDE SEQUENCE [LARGE SCALE GENOMIC DNA]</scope>
    <source>
        <strain evidence="7 8">EXF-3844</strain>
    </source>
</reference>
<evidence type="ECO:0000256" key="3">
    <source>
        <dbReference type="SAM" id="MobiDB-lite"/>
    </source>
</evidence>
<dbReference type="InterPro" id="IPR036291">
    <property type="entry name" value="NAD(P)-bd_dom_sf"/>
</dbReference>